<dbReference type="PROSITE" id="PS51257">
    <property type="entry name" value="PROKAR_LIPOPROTEIN"/>
    <property type="match status" value="1"/>
</dbReference>
<gene>
    <name evidence="1" type="ORF">KHA99_28220</name>
</gene>
<dbReference type="AlphaFoldDB" id="A0A942YZN4"/>
<reference evidence="1" key="1">
    <citation type="submission" date="2021-05" db="EMBL/GenBank/DDBJ databases">
        <title>Novel Bacillus species.</title>
        <authorList>
            <person name="Liu G."/>
        </authorList>
    </citation>
    <scope>NUCLEOTIDE SEQUENCE</scope>
    <source>
        <strain evidence="1">FJAT-49825</strain>
    </source>
</reference>
<protein>
    <submittedName>
        <fullName evidence="1">DUF3231 family protein</fullName>
    </submittedName>
</protein>
<dbReference type="InterPro" id="IPR012347">
    <property type="entry name" value="Ferritin-like"/>
</dbReference>
<comment type="caution">
    <text evidence="1">The sequence shown here is derived from an EMBL/GenBank/DDBJ whole genome shotgun (WGS) entry which is preliminary data.</text>
</comment>
<proteinExistence type="predicted"/>
<dbReference type="Pfam" id="PF11553">
    <property type="entry name" value="DUF3231"/>
    <property type="match status" value="2"/>
</dbReference>
<accession>A0A942YZN4</accession>
<evidence type="ECO:0000313" key="2">
    <source>
        <dbReference type="Proteomes" id="UP000679749"/>
    </source>
</evidence>
<dbReference type="Gene3D" id="1.20.1260.10">
    <property type="match status" value="2"/>
</dbReference>
<keyword evidence="2" id="KW-1185">Reference proteome</keyword>
<sequence length="337" mass="38399">MTEKVENVNLTSAEISSLWVTYLNIGVASCLLTHYAETCNDPEILAIVEESQHFAKKHLKLIVDLFHEEKIAVPEGFKVEKHVIPRAPKLFSDIFYIHTILHMSKYGVTSHNVGMILAAREDVRQFYKEMFDDVSYLHNKVVICMQEKGIFIRMPYMNYPTKIDFVNKESFLTGWFGRRRPLLGIEVTHLMVNANQNEIGRALCAGFSQVAQDQEIREYFLRGKHICKHILSSIHDVLIESEVPAPMSWDQGVTDSTAAPFSDQLMLYIVGVLSNLGISSYGAAMSATMRRDISAMYTGFIAKTGTFGEDGLNLMIERRWLEQPPQFEDHDKLAKKE</sequence>
<dbReference type="EMBL" id="JAGYPF010000006">
    <property type="protein sequence ID" value="MBS4216316.1"/>
    <property type="molecule type" value="Genomic_DNA"/>
</dbReference>
<dbReference type="RefSeq" id="WP_213120840.1">
    <property type="nucleotide sequence ID" value="NZ_JAGYPF010000006.1"/>
</dbReference>
<dbReference type="InterPro" id="IPR021617">
    <property type="entry name" value="DUF3231"/>
</dbReference>
<name>A0A942YZN4_9BACI</name>
<evidence type="ECO:0000313" key="1">
    <source>
        <dbReference type="EMBL" id="MBS4216316.1"/>
    </source>
</evidence>
<organism evidence="1 2">
    <name type="scientific">Neobacillus rhizophilus</name>
    <dbReference type="NCBI Taxonomy" id="2833579"/>
    <lineage>
        <taxon>Bacteria</taxon>
        <taxon>Bacillati</taxon>
        <taxon>Bacillota</taxon>
        <taxon>Bacilli</taxon>
        <taxon>Bacillales</taxon>
        <taxon>Bacillaceae</taxon>
        <taxon>Neobacillus</taxon>
    </lineage>
</organism>
<dbReference type="Proteomes" id="UP000679749">
    <property type="component" value="Unassembled WGS sequence"/>
</dbReference>